<gene>
    <name evidence="1" type="ORF">DJFAAGMI_01430</name>
</gene>
<evidence type="ECO:0000313" key="1">
    <source>
        <dbReference type="EMBL" id="MBS3018698.1"/>
    </source>
</evidence>
<dbReference type="EMBL" id="JAANES010000001">
    <property type="protein sequence ID" value="MBS3018698.1"/>
    <property type="molecule type" value="Genomic_DNA"/>
</dbReference>
<name>A0ABS5LQA6_9BURK</name>
<keyword evidence="2" id="KW-1185">Reference proteome</keyword>
<dbReference type="Proteomes" id="UP001647436">
    <property type="component" value="Unassembled WGS sequence"/>
</dbReference>
<accession>A0ABS5LQA6</accession>
<comment type="caution">
    <text evidence="1">The sequence shown here is derived from an EMBL/GenBank/DDBJ whole genome shotgun (WGS) entry which is preliminary data.</text>
</comment>
<protein>
    <recommendedName>
        <fullName evidence="3">Phage head-tail adapter protein</fullName>
    </recommendedName>
</protein>
<reference evidence="1 2" key="1">
    <citation type="submission" date="2020-03" db="EMBL/GenBank/DDBJ databases">
        <title>The role of nitrogen metabolism on polyethylene biodegradation.</title>
        <authorList>
            <person name="Peixoto J."/>
            <person name="Vizzotto C.S."/>
            <person name="Ramos A."/>
            <person name="Alves G."/>
            <person name="Steindorff A."/>
            <person name="Kruger R."/>
        </authorList>
    </citation>
    <scope>NUCLEOTIDE SEQUENCE [LARGE SCALE GENOMIC DNA]</scope>
    <source>
        <strain evidence="1 2">PE63</strain>
    </source>
</reference>
<evidence type="ECO:0008006" key="3">
    <source>
        <dbReference type="Google" id="ProtNLM"/>
    </source>
</evidence>
<sequence length="92" mass="10125">MECSALPADHRRMGLYSHLTTEQLTARRDSYLAAIDARLTGPTQASHSTDGVGARSVQFNADTTQLRRAIDDINAELAQRNGQAVRKPIYLV</sequence>
<organism evidence="1 2">
    <name type="scientific">Comamonas brasiliensis</name>
    <dbReference type="NCBI Taxonomy" id="1812482"/>
    <lineage>
        <taxon>Bacteria</taxon>
        <taxon>Pseudomonadati</taxon>
        <taxon>Pseudomonadota</taxon>
        <taxon>Betaproteobacteria</taxon>
        <taxon>Burkholderiales</taxon>
        <taxon>Comamonadaceae</taxon>
        <taxon>Comamonas</taxon>
    </lineage>
</organism>
<evidence type="ECO:0000313" key="2">
    <source>
        <dbReference type="Proteomes" id="UP001647436"/>
    </source>
</evidence>
<proteinExistence type="predicted"/>